<dbReference type="InterPro" id="IPR029063">
    <property type="entry name" value="SAM-dependent_MTases_sf"/>
</dbReference>
<dbReference type="InterPro" id="IPR000940">
    <property type="entry name" value="NNMT_TEMT_trans"/>
</dbReference>
<dbReference type="Pfam" id="PF01234">
    <property type="entry name" value="NNMT_PNMT_TEMT"/>
    <property type="match status" value="1"/>
</dbReference>
<sequence length="270" mass="30605">MEDSVGATMVFEPKDYEEQFNGEAYLQHFYSKDALQDGTRLCLFALPTFAALLEKTCPPEQRLRLLDVGAGPTVYSAVCFRNVVDQVFLSDFLQQNLNHLQDWVYERRAFDWEPVIRTIARCEGQDPYPNPCEIMEREARNAVLKGGILKSNVHEPGVLKVPEKLDVFDVIVSVFCLESACTEHDEYEKAFANMTSLLRPEGYLIIGSVIDDDCYTSGINADGRATFFTLLSLTDEQVLGAFERNHIDIVHRLSLPNEGVCFLMGRKRAF</sequence>
<reference evidence="5" key="1">
    <citation type="submission" date="2020-09" db="EMBL/GenBank/DDBJ databases">
        <authorList>
            <person name="Kikuchi T."/>
        </authorList>
    </citation>
    <scope>NUCLEOTIDE SEQUENCE</scope>
    <source>
        <strain evidence="5">SH1</strain>
    </source>
</reference>
<dbReference type="InterPro" id="IPR053384">
    <property type="entry name" value="SAM-dep_methyltransferase"/>
</dbReference>
<keyword evidence="4" id="KW-0949">S-adenosyl-L-methionine</keyword>
<dbReference type="Proteomes" id="UP000614601">
    <property type="component" value="Unassembled WGS sequence"/>
</dbReference>
<dbReference type="EMBL" id="CAJFCW020000003">
    <property type="protein sequence ID" value="CAG9103107.1"/>
    <property type="molecule type" value="Genomic_DNA"/>
</dbReference>
<dbReference type="OrthoDB" id="10050085at2759"/>
<name>A0A811KGY3_9BILA</name>
<comment type="similarity">
    <text evidence="1">Belongs to the class I-like SAM-binding methyltransferase superfamily. NNMT/PNMT/TEMT family.</text>
</comment>
<evidence type="ECO:0000256" key="3">
    <source>
        <dbReference type="ARBA" id="ARBA00022679"/>
    </source>
</evidence>
<organism evidence="5 6">
    <name type="scientific">Bursaphelenchus okinawaensis</name>
    <dbReference type="NCBI Taxonomy" id="465554"/>
    <lineage>
        <taxon>Eukaryota</taxon>
        <taxon>Metazoa</taxon>
        <taxon>Ecdysozoa</taxon>
        <taxon>Nematoda</taxon>
        <taxon>Chromadorea</taxon>
        <taxon>Rhabditida</taxon>
        <taxon>Tylenchina</taxon>
        <taxon>Tylenchomorpha</taxon>
        <taxon>Aphelenchoidea</taxon>
        <taxon>Aphelenchoididae</taxon>
        <taxon>Bursaphelenchus</taxon>
    </lineage>
</organism>
<proteinExistence type="inferred from homology"/>
<dbReference type="AlphaFoldDB" id="A0A811KGY3"/>
<evidence type="ECO:0000256" key="4">
    <source>
        <dbReference type="ARBA" id="ARBA00022691"/>
    </source>
</evidence>
<dbReference type="NCBIfam" id="NF041360">
    <property type="entry name" value="GntF_guanitoxin"/>
    <property type="match status" value="1"/>
</dbReference>
<dbReference type="GO" id="GO:0032259">
    <property type="term" value="P:methylation"/>
    <property type="evidence" value="ECO:0007669"/>
    <property type="project" value="UniProtKB-KW"/>
</dbReference>
<dbReference type="EMBL" id="CAJFDH010000003">
    <property type="protein sequence ID" value="CAD5214682.1"/>
    <property type="molecule type" value="Genomic_DNA"/>
</dbReference>
<evidence type="ECO:0000313" key="6">
    <source>
        <dbReference type="Proteomes" id="UP000614601"/>
    </source>
</evidence>
<dbReference type="PANTHER" id="PTHR10867:SF38">
    <property type="entry name" value="NICOTINAMIDE N-METHYLTRANSFERASE"/>
    <property type="match status" value="1"/>
</dbReference>
<protein>
    <recommendedName>
        <fullName evidence="7">NNMT/PNMT/TEMT family protein</fullName>
    </recommendedName>
</protein>
<accession>A0A811KGY3</accession>
<dbReference type="Gene3D" id="3.40.50.150">
    <property type="entry name" value="Vaccinia Virus protein VP39"/>
    <property type="match status" value="1"/>
</dbReference>
<dbReference type="PROSITE" id="PS51681">
    <property type="entry name" value="SAM_MT_NNMT_PNMT_TEMT"/>
    <property type="match status" value="1"/>
</dbReference>
<dbReference type="PANTHER" id="PTHR10867">
    <property type="entry name" value="NNMT/PNMT/TEMT FAMILY MEMBER"/>
    <property type="match status" value="1"/>
</dbReference>
<evidence type="ECO:0000256" key="2">
    <source>
        <dbReference type="ARBA" id="ARBA00022603"/>
    </source>
</evidence>
<keyword evidence="6" id="KW-1185">Reference proteome</keyword>
<dbReference type="GO" id="GO:0008170">
    <property type="term" value="F:N-methyltransferase activity"/>
    <property type="evidence" value="ECO:0007669"/>
    <property type="project" value="TreeGrafter"/>
</dbReference>
<dbReference type="GO" id="GO:0005829">
    <property type="term" value="C:cytosol"/>
    <property type="evidence" value="ECO:0007669"/>
    <property type="project" value="TreeGrafter"/>
</dbReference>
<keyword evidence="3" id="KW-0808">Transferase</keyword>
<evidence type="ECO:0000313" key="5">
    <source>
        <dbReference type="EMBL" id="CAD5214682.1"/>
    </source>
</evidence>
<evidence type="ECO:0008006" key="7">
    <source>
        <dbReference type="Google" id="ProtNLM"/>
    </source>
</evidence>
<comment type="caution">
    <text evidence="5">The sequence shown here is derived from an EMBL/GenBank/DDBJ whole genome shotgun (WGS) entry which is preliminary data.</text>
</comment>
<dbReference type="Proteomes" id="UP000783686">
    <property type="component" value="Unassembled WGS sequence"/>
</dbReference>
<evidence type="ECO:0000256" key="1">
    <source>
        <dbReference type="ARBA" id="ARBA00007996"/>
    </source>
</evidence>
<gene>
    <name evidence="5" type="ORF">BOKJ2_LOCUS5715</name>
</gene>
<dbReference type="SUPFAM" id="SSF53335">
    <property type="entry name" value="S-adenosyl-L-methionine-dependent methyltransferases"/>
    <property type="match status" value="1"/>
</dbReference>
<keyword evidence="2" id="KW-0489">Methyltransferase</keyword>